<protein>
    <submittedName>
        <fullName evidence="1">Uncharacterized protein</fullName>
    </submittedName>
</protein>
<evidence type="ECO:0000313" key="2">
    <source>
        <dbReference type="Proteomes" id="UP000000724"/>
    </source>
</evidence>
<proteinExistence type="predicted"/>
<reference evidence="1 2" key="1">
    <citation type="journal article" date="2008" name="Nat. Biotechnol.">
        <title>Genome sequencing and analysis of the filamentous fungus Penicillium chrysogenum.</title>
        <authorList>
            <person name="van den Berg M.A."/>
            <person name="Albang R."/>
            <person name="Albermann K."/>
            <person name="Badger J.H."/>
            <person name="Daran J.-M."/>
            <person name="Driessen A.J.M."/>
            <person name="Garcia-Estrada C."/>
            <person name="Fedorova N.D."/>
            <person name="Harris D.M."/>
            <person name="Heijne W.H.M."/>
            <person name="Joardar V.S."/>
            <person name="Kiel J.A.K.W."/>
            <person name="Kovalchuk A."/>
            <person name="Martin J.F."/>
            <person name="Nierman W.C."/>
            <person name="Nijland J.G."/>
            <person name="Pronk J.T."/>
            <person name="Roubos J.A."/>
            <person name="van der Klei I.J."/>
            <person name="van Peij N.N.M.E."/>
            <person name="Veenhuis M."/>
            <person name="von Doehren H."/>
            <person name="Wagner C."/>
            <person name="Wortman J.R."/>
            <person name="Bovenberg R.A.L."/>
        </authorList>
    </citation>
    <scope>NUCLEOTIDE SEQUENCE [LARGE SCALE GENOMIC DNA]</scope>
    <source>
        <strain evidence="2">ATCC 28089 / DSM 1075 / NRRL 1951 / Wisconsin 54-1255</strain>
    </source>
</reference>
<organism evidence="1 2">
    <name type="scientific">Penicillium rubens (strain ATCC 28089 / DSM 1075 / NRRL 1951 / Wisconsin 54-1255)</name>
    <name type="common">Penicillium chrysogenum</name>
    <dbReference type="NCBI Taxonomy" id="500485"/>
    <lineage>
        <taxon>Eukaryota</taxon>
        <taxon>Fungi</taxon>
        <taxon>Dikarya</taxon>
        <taxon>Ascomycota</taxon>
        <taxon>Pezizomycotina</taxon>
        <taxon>Eurotiomycetes</taxon>
        <taxon>Eurotiomycetidae</taxon>
        <taxon>Eurotiales</taxon>
        <taxon>Aspergillaceae</taxon>
        <taxon>Penicillium</taxon>
        <taxon>Penicillium chrysogenum species complex</taxon>
    </lineage>
</organism>
<dbReference type="HOGENOM" id="CLU_2184827_0_0_1"/>
<dbReference type="EMBL" id="AM920427">
    <property type="protein sequence ID" value="CAP80773.1"/>
    <property type="molecule type" value="Genomic_DNA"/>
</dbReference>
<dbReference type="VEuPathDB" id="FungiDB:PCH_Pc12g11460"/>
<name>B6GXE8_PENRW</name>
<accession>B6GXE8</accession>
<dbReference type="AlphaFoldDB" id="B6GXE8"/>
<dbReference type="Proteomes" id="UP000000724">
    <property type="component" value="Contig Pc00c12"/>
</dbReference>
<evidence type="ECO:0000313" key="1">
    <source>
        <dbReference type="EMBL" id="CAP80773.1"/>
    </source>
</evidence>
<sequence length="109" mass="12783">MEKWYGDKIADIAGTHLAYSVYRLAYIEAGLRVEYPWIETRLDDQWWSRGFNVKVLRLPGDIRAMVELAKNRTSCEYLLVGDLEGIFVRWETDHVWSGSILPGNYRKSR</sequence>
<gene>
    <name evidence="1" type="ORF">Pc12g11460</name>
    <name evidence="1" type="ORF">PCH_Pc12g11460</name>
</gene>
<keyword evidence="2" id="KW-1185">Reference proteome</keyword>